<reference evidence="3 4" key="1">
    <citation type="submission" date="2019-07" db="EMBL/GenBank/DDBJ databases">
        <title>Qingshengfaniella alkalisoli gen. nov., sp. nov., isolated from saline soil.</title>
        <authorList>
            <person name="Xu L."/>
            <person name="Huang X.-X."/>
            <person name="Sun J.-Q."/>
        </authorList>
    </citation>
    <scope>NUCLEOTIDE SEQUENCE [LARGE SCALE GENOMIC DNA]</scope>
    <source>
        <strain evidence="3 4">DSM 27279</strain>
    </source>
</reference>
<dbReference type="SUPFAM" id="SSF89447">
    <property type="entry name" value="AbrB/MazE/MraZ-like"/>
    <property type="match status" value="1"/>
</dbReference>
<dbReference type="AlphaFoldDB" id="A0A556A859"/>
<dbReference type="SMART" id="SM00966">
    <property type="entry name" value="SpoVT_AbrB"/>
    <property type="match status" value="1"/>
</dbReference>
<protein>
    <submittedName>
        <fullName evidence="3">AbrB/MazE/SpoVT family DNA-binding domain-containing protein</fullName>
    </submittedName>
</protein>
<dbReference type="Pfam" id="PF04014">
    <property type="entry name" value="MazE_antitoxin"/>
    <property type="match status" value="1"/>
</dbReference>
<organism evidence="3 4">
    <name type="scientific">Verticiella sediminum</name>
    <dbReference type="NCBI Taxonomy" id="1247510"/>
    <lineage>
        <taxon>Bacteria</taxon>
        <taxon>Pseudomonadati</taxon>
        <taxon>Pseudomonadota</taxon>
        <taxon>Betaproteobacteria</taxon>
        <taxon>Burkholderiales</taxon>
        <taxon>Alcaligenaceae</taxon>
        <taxon>Verticiella</taxon>
    </lineage>
</organism>
<comment type="caution">
    <text evidence="3">The sequence shown here is derived from an EMBL/GenBank/DDBJ whole genome shotgun (WGS) entry which is preliminary data.</text>
</comment>
<dbReference type="PROSITE" id="PS51740">
    <property type="entry name" value="SPOVT_ABRB"/>
    <property type="match status" value="1"/>
</dbReference>
<keyword evidence="1 3" id="KW-0238">DNA-binding</keyword>
<dbReference type="InterPro" id="IPR037914">
    <property type="entry name" value="SpoVT-AbrB_sf"/>
</dbReference>
<dbReference type="EMBL" id="VLTJ01000042">
    <property type="protein sequence ID" value="TSH89079.1"/>
    <property type="molecule type" value="Genomic_DNA"/>
</dbReference>
<feature type="domain" description="SpoVT-AbrB" evidence="2">
    <location>
        <begin position="3"/>
        <end position="49"/>
    </location>
</feature>
<dbReference type="OrthoDB" id="9811597at2"/>
<sequence>MANVTTTLTSKGQVTIPRAIRERMGMKTGDKIAFVLLSNGTLVVRPKTRSAHDLAGMLRRAGQPTIPLEAMQVDLAENDPAK</sequence>
<evidence type="ECO:0000256" key="1">
    <source>
        <dbReference type="PROSITE-ProRule" id="PRU01076"/>
    </source>
</evidence>
<dbReference type="GO" id="GO:0003677">
    <property type="term" value="F:DNA binding"/>
    <property type="evidence" value="ECO:0007669"/>
    <property type="project" value="UniProtKB-UniRule"/>
</dbReference>
<name>A0A556A859_9BURK</name>
<proteinExistence type="predicted"/>
<dbReference type="NCBIfam" id="TIGR01439">
    <property type="entry name" value="lp_hng_hel_AbrB"/>
    <property type="match status" value="1"/>
</dbReference>
<dbReference type="RefSeq" id="WP_143951194.1">
    <property type="nucleotide sequence ID" value="NZ_BAABMB010000005.1"/>
</dbReference>
<evidence type="ECO:0000313" key="3">
    <source>
        <dbReference type="EMBL" id="TSH89079.1"/>
    </source>
</evidence>
<evidence type="ECO:0000313" key="4">
    <source>
        <dbReference type="Proteomes" id="UP000318405"/>
    </source>
</evidence>
<gene>
    <name evidence="3" type="ORF">FOZ76_26065</name>
</gene>
<keyword evidence="4" id="KW-1185">Reference proteome</keyword>
<evidence type="ECO:0000259" key="2">
    <source>
        <dbReference type="PROSITE" id="PS51740"/>
    </source>
</evidence>
<dbReference type="Proteomes" id="UP000318405">
    <property type="component" value="Unassembled WGS sequence"/>
</dbReference>
<dbReference type="Gene3D" id="2.10.260.10">
    <property type="match status" value="1"/>
</dbReference>
<accession>A0A556A859</accession>
<dbReference type="InterPro" id="IPR007159">
    <property type="entry name" value="SpoVT-AbrB_dom"/>
</dbReference>